<dbReference type="InterPro" id="IPR058942">
    <property type="entry name" value="AT3G52170-like"/>
</dbReference>
<protein>
    <recommendedName>
        <fullName evidence="2">RRM domain-containing protein</fullName>
    </recommendedName>
</protein>
<dbReference type="Gene3D" id="3.30.70.330">
    <property type="match status" value="1"/>
</dbReference>
<dbReference type="SUPFAM" id="SSF54928">
    <property type="entry name" value="RNA-binding domain, RBD"/>
    <property type="match status" value="1"/>
</dbReference>
<dbReference type="EMBL" id="JABTTQ020000011">
    <property type="protein sequence ID" value="KAK6145930.1"/>
    <property type="molecule type" value="Genomic_DNA"/>
</dbReference>
<proteinExistence type="predicted"/>
<dbReference type="PANTHER" id="PTHR34568:SF5">
    <property type="entry name" value="RNA-BINDING (RRM_RBD_RNP MOTIFS) FAMILY PROTEIN"/>
    <property type="match status" value="1"/>
</dbReference>
<evidence type="ECO:0000313" key="3">
    <source>
        <dbReference type="EMBL" id="KAK6145930.1"/>
    </source>
</evidence>
<dbReference type="SMART" id="SM00360">
    <property type="entry name" value="RRM"/>
    <property type="match status" value="1"/>
</dbReference>
<evidence type="ECO:0000256" key="1">
    <source>
        <dbReference type="SAM" id="MobiDB-lite"/>
    </source>
</evidence>
<name>A0ABR0WIH5_REHGL</name>
<sequence length="574" mass="64307">MALYRLLQPKSSFQICRIGFSAARTRCCFSLLSNGGSDDSPEFKEEAGVEETGSTAVEPIVKELSYLKPADLELKCLFSTAAYVGLNKAKSLTDLFREHKDDETETTVVNEGTQSWETLSDVLVSFAKRRNTDSECLSHSNDILPSGAASDSQDDHLKEFPPNKCENNLLEYLSASYEGGERSPASNRNHKKSVPTNSTNSCNDTRLVEENSLSAILQTSDNNDRLTALDFPAGTSRIEGEETSNSDFKSIGFTDSKASSKVSFRMNNKDQRQLKVTHFPRKGSEENKVVVKFLRSSVPENHILQHFRSCGEILEIEFPNAKEHLFKTAYIFFKTREGFDKALKKSGSILNNSVMTVESATSTENVKIPIPSLIGDHDIPAALVKNPTRTIKIEHLTLEISSCHIEEALAFCESNISGYFLGSSHSIAYVEFETEIGKERALAKQSINVLGRHLLLLRIDSPRTTVVRISNIHSLELSNIHSICRSLGGVRLTNLRNLDTLDVHFDLMDLKWKVDDCKLSLLRFPPDVLYALWHQPEERKRLKATAQALLHKIRENTLDTCELASLQHVFEDYI</sequence>
<dbReference type="InterPro" id="IPR035979">
    <property type="entry name" value="RBD_domain_sf"/>
</dbReference>
<dbReference type="PANTHER" id="PTHR34568">
    <property type="entry name" value="RRM DOMAIN-CONTAINING PROTEIN"/>
    <property type="match status" value="1"/>
</dbReference>
<dbReference type="InterPro" id="IPR000504">
    <property type="entry name" value="RRM_dom"/>
</dbReference>
<reference evidence="3 4" key="1">
    <citation type="journal article" date="2021" name="Comput. Struct. Biotechnol. J.">
        <title>De novo genome assembly of the potent medicinal plant Rehmannia glutinosa using nanopore technology.</title>
        <authorList>
            <person name="Ma L."/>
            <person name="Dong C."/>
            <person name="Song C."/>
            <person name="Wang X."/>
            <person name="Zheng X."/>
            <person name="Niu Y."/>
            <person name="Chen S."/>
            <person name="Feng W."/>
        </authorList>
    </citation>
    <scope>NUCLEOTIDE SEQUENCE [LARGE SCALE GENOMIC DNA]</scope>
    <source>
        <strain evidence="3">DH-2019</strain>
    </source>
</reference>
<dbReference type="InterPro" id="IPR012677">
    <property type="entry name" value="Nucleotide-bd_a/b_plait_sf"/>
</dbReference>
<keyword evidence="4" id="KW-1185">Reference proteome</keyword>
<gene>
    <name evidence="3" type="ORF">DH2020_019799</name>
</gene>
<feature type="region of interest" description="Disordered" evidence="1">
    <location>
        <begin position="137"/>
        <end position="161"/>
    </location>
</feature>
<evidence type="ECO:0000313" key="4">
    <source>
        <dbReference type="Proteomes" id="UP001318860"/>
    </source>
</evidence>
<feature type="region of interest" description="Disordered" evidence="1">
    <location>
        <begin position="177"/>
        <end position="204"/>
    </location>
</feature>
<evidence type="ECO:0000259" key="2">
    <source>
        <dbReference type="SMART" id="SM00360"/>
    </source>
</evidence>
<feature type="domain" description="RRM" evidence="2">
    <location>
        <begin position="288"/>
        <end position="358"/>
    </location>
</feature>
<feature type="compositionally biased region" description="Polar residues" evidence="1">
    <location>
        <begin position="194"/>
        <end position="204"/>
    </location>
</feature>
<dbReference type="Proteomes" id="UP001318860">
    <property type="component" value="Unassembled WGS sequence"/>
</dbReference>
<organism evidence="3 4">
    <name type="scientific">Rehmannia glutinosa</name>
    <name type="common">Chinese foxglove</name>
    <dbReference type="NCBI Taxonomy" id="99300"/>
    <lineage>
        <taxon>Eukaryota</taxon>
        <taxon>Viridiplantae</taxon>
        <taxon>Streptophyta</taxon>
        <taxon>Embryophyta</taxon>
        <taxon>Tracheophyta</taxon>
        <taxon>Spermatophyta</taxon>
        <taxon>Magnoliopsida</taxon>
        <taxon>eudicotyledons</taxon>
        <taxon>Gunneridae</taxon>
        <taxon>Pentapetalae</taxon>
        <taxon>asterids</taxon>
        <taxon>lamiids</taxon>
        <taxon>Lamiales</taxon>
        <taxon>Orobanchaceae</taxon>
        <taxon>Rehmannieae</taxon>
        <taxon>Rehmannia</taxon>
    </lineage>
</organism>
<accession>A0ABR0WIH5</accession>
<dbReference type="Pfam" id="PF00076">
    <property type="entry name" value="RRM_1"/>
    <property type="match status" value="1"/>
</dbReference>
<comment type="caution">
    <text evidence="3">The sequence shown here is derived from an EMBL/GenBank/DDBJ whole genome shotgun (WGS) entry which is preliminary data.</text>
</comment>